<organism evidence="13">
    <name type="scientific">Physcomitrium patens</name>
    <name type="common">Spreading-leaved earth moss</name>
    <name type="synonym">Physcomitrella patens</name>
    <dbReference type="NCBI Taxonomy" id="3218"/>
    <lineage>
        <taxon>Eukaryota</taxon>
        <taxon>Viridiplantae</taxon>
        <taxon>Streptophyta</taxon>
        <taxon>Embryophyta</taxon>
        <taxon>Bryophyta</taxon>
        <taxon>Bryophytina</taxon>
        <taxon>Bryopsida</taxon>
        <taxon>Funariidae</taxon>
        <taxon>Funariales</taxon>
        <taxon>Funariaceae</taxon>
        <taxon>Physcomitrium</taxon>
    </lineage>
</organism>
<feature type="region of interest" description="Disordered" evidence="11">
    <location>
        <begin position="24"/>
        <end position="207"/>
    </location>
</feature>
<dbReference type="Proteomes" id="UP000006727">
    <property type="component" value="Chromosome 14"/>
</dbReference>
<dbReference type="InterPro" id="IPR039787">
    <property type="entry name" value="ENDOU"/>
</dbReference>
<reference evidence="13 15" key="2">
    <citation type="journal article" date="2018" name="Plant J.">
        <title>The Physcomitrella patens chromosome-scale assembly reveals moss genome structure and evolution.</title>
        <authorList>
            <person name="Lang D."/>
            <person name="Ullrich K.K."/>
            <person name="Murat F."/>
            <person name="Fuchs J."/>
            <person name="Jenkins J."/>
            <person name="Haas F.B."/>
            <person name="Piednoel M."/>
            <person name="Gundlach H."/>
            <person name="Van Bel M."/>
            <person name="Meyberg R."/>
            <person name="Vives C."/>
            <person name="Morata J."/>
            <person name="Symeonidi A."/>
            <person name="Hiss M."/>
            <person name="Muchero W."/>
            <person name="Kamisugi Y."/>
            <person name="Saleh O."/>
            <person name="Blanc G."/>
            <person name="Decker E.L."/>
            <person name="van Gessel N."/>
            <person name="Grimwood J."/>
            <person name="Hayes R.D."/>
            <person name="Graham S.W."/>
            <person name="Gunter L.E."/>
            <person name="McDaniel S.F."/>
            <person name="Hoernstein S.N.W."/>
            <person name="Larsson A."/>
            <person name="Li F.W."/>
            <person name="Perroud P.F."/>
            <person name="Phillips J."/>
            <person name="Ranjan P."/>
            <person name="Rokshar D.S."/>
            <person name="Rothfels C.J."/>
            <person name="Schneider L."/>
            <person name="Shu S."/>
            <person name="Stevenson D.W."/>
            <person name="Thummler F."/>
            <person name="Tillich M."/>
            <person name="Villarreal Aguilar J.C."/>
            <person name="Widiez T."/>
            <person name="Wong G.K."/>
            <person name="Wymore A."/>
            <person name="Zhang Y."/>
            <person name="Zimmer A.D."/>
            <person name="Quatrano R.S."/>
            <person name="Mayer K.F.X."/>
            <person name="Goodstein D."/>
            <person name="Casacuberta J.M."/>
            <person name="Vandepoele K."/>
            <person name="Reski R."/>
            <person name="Cuming A.C."/>
            <person name="Tuskan G.A."/>
            <person name="Maumus F."/>
            <person name="Salse J."/>
            <person name="Schmutz J."/>
            <person name="Rensing S.A."/>
        </authorList>
    </citation>
    <scope>NUCLEOTIDE SEQUENCE [LARGE SCALE GENOMIC DNA]</scope>
    <source>
        <strain evidence="14 15">cv. Gransden 2004</strain>
    </source>
</reference>
<gene>
    <name evidence="14" type="primary">LOC112291561</name>
    <name evidence="13" type="ORF">PHYPA_018596</name>
</gene>
<evidence type="ECO:0000256" key="8">
    <source>
        <dbReference type="ARBA" id="ARBA00022884"/>
    </source>
</evidence>
<sequence>MDGFFNAFKSSGLVKVVQDVAEDALHVNRDGKVGNVDSKSRSYDSSSTDWPTPGESEADETRYSRHSRNDDDQSSQSSWGQPARNGQDESSESNWQRPRPTRNEEDETSQPEWRRPRPGRDEEDQETQPKWGSSRPEREDNRPSEGSWAKVASTHGDDNQDDGWQTAGRTRAGGRQHRPHIRPSEEQFNEYQRDPSEQNYAEEASVDIEPTEEELNDLSVAANRLWDLDLNRLVPGQDYEIDCGEGKKLYNKEDMSVNSLFKFMDKGVFKRPTFARFYQLLDNYNSDESKREEMSAAEEREQMVFLEEISRTAPIKYLLRYLAEKRIVSNSMEEFKQIFRNLWFEFYNRGGTQDSSSAFEHVFVGEVKRRGEVSGFHNWIQFYMKEAKGTVDYQGYIFPRRRGGDLPDSQSQLMTIQFDWNGVRKEQSSVMIGVSPEFELALYTLCFFCGQEENHVNLGPYRVNVKCYHIGEDRIGSVFPIALD</sequence>
<dbReference type="PaxDb" id="3218-PP1S48_255V6.1"/>
<evidence type="ECO:0000313" key="13">
    <source>
        <dbReference type="EMBL" id="PNR41193.1"/>
    </source>
</evidence>
<protein>
    <recommendedName>
        <fullName evidence="12">EndoU domain-containing protein</fullName>
    </recommendedName>
</protein>
<dbReference type="PANTHER" id="PTHR12439:SF11">
    <property type="entry name" value="URIDYLATE-SPECIFIC ENDORIBONUCLEASE"/>
    <property type="match status" value="1"/>
</dbReference>
<dbReference type="RefSeq" id="XP_024394915.1">
    <property type="nucleotide sequence ID" value="XM_024539147.2"/>
</dbReference>
<evidence type="ECO:0000256" key="11">
    <source>
        <dbReference type="SAM" id="MobiDB-lite"/>
    </source>
</evidence>
<keyword evidence="9" id="KW-0464">Manganese</keyword>
<evidence type="ECO:0000256" key="9">
    <source>
        <dbReference type="ARBA" id="ARBA00023211"/>
    </source>
</evidence>
<dbReference type="Gramene" id="Pp3c14_16101V3.1">
    <property type="protein sequence ID" value="Pp3c14_16101V3.1"/>
    <property type="gene ID" value="Pp3c14_16101"/>
</dbReference>
<evidence type="ECO:0000313" key="15">
    <source>
        <dbReference type="Proteomes" id="UP000006727"/>
    </source>
</evidence>
<feature type="compositionally biased region" description="Basic residues" evidence="11">
    <location>
        <begin position="172"/>
        <end position="181"/>
    </location>
</feature>
<feature type="domain" description="EndoU" evidence="12">
    <location>
        <begin position="214"/>
        <end position="484"/>
    </location>
</feature>
<evidence type="ECO:0000259" key="12">
    <source>
        <dbReference type="PROSITE" id="PS51959"/>
    </source>
</evidence>
<dbReference type="PANTHER" id="PTHR12439">
    <property type="entry name" value="PLACENTAL PROTEIN 11-RELATED"/>
    <property type="match status" value="1"/>
</dbReference>
<dbReference type="AlphaFoldDB" id="A0A2K1JI12"/>
<accession>A0A2K1JI12</accession>
<evidence type="ECO:0000256" key="2">
    <source>
        <dbReference type="ARBA" id="ARBA00010168"/>
    </source>
</evidence>
<keyword evidence="5" id="KW-0479">Metal-binding</keyword>
<dbReference type="GeneID" id="112291561"/>
<comment type="subunit">
    <text evidence="3">Monomer.</text>
</comment>
<evidence type="ECO:0000256" key="10">
    <source>
        <dbReference type="ARBA" id="ARBA00023239"/>
    </source>
</evidence>
<dbReference type="KEGG" id="ppp:112291561"/>
<evidence type="ECO:0000313" key="14">
    <source>
        <dbReference type="EnsemblPlants" id="Pp3c14_16100V3.1"/>
    </source>
</evidence>
<dbReference type="GO" id="GO:0046872">
    <property type="term" value="F:metal ion binding"/>
    <property type="evidence" value="ECO:0007669"/>
    <property type="project" value="UniProtKB-KW"/>
</dbReference>
<keyword evidence="6" id="KW-0255">Endonuclease</keyword>
<comment type="similarity">
    <text evidence="2">Belongs to the ENDOU family.</text>
</comment>
<dbReference type="Pfam" id="PF09412">
    <property type="entry name" value="XendoU"/>
    <property type="match status" value="1"/>
</dbReference>
<dbReference type="GO" id="GO:0003723">
    <property type="term" value="F:RNA binding"/>
    <property type="evidence" value="ECO:0007669"/>
    <property type="project" value="UniProtKB-KW"/>
</dbReference>
<dbReference type="GO" id="GO:0016829">
    <property type="term" value="F:lyase activity"/>
    <property type="evidence" value="ECO:0007669"/>
    <property type="project" value="UniProtKB-KW"/>
</dbReference>
<keyword evidence="10" id="KW-0456">Lyase</keyword>
<dbReference type="GO" id="GO:0016787">
    <property type="term" value="F:hydrolase activity"/>
    <property type="evidence" value="ECO:0007669"/>
    <property type="project" value="UniProtKB-KW"/>
</dbReference>
<dbReference type="GO" id="GO:0004521">
    <property type="term" value="F:RNA endonuclease activity"/>
    <property type="evidence" value="ECO:0000318"/>
    <property type="project" value="GO_Central"/>
</dbReference>
<keyword evidence="8" id="KW-0694">RNA-binding</keyword>
<dbReference type="OrthoDB" id="430326at2759"/>
<dbReference type="EnsemblPlants" id="Pp3c14_16100V3.1">
    <property type="protein sequence ID" value="Pp3c14_16100V3.1"/>
    <property type="gene ID" value="Pp3c14_16100"/>
</dbReference>
<reference evidence="14" key="3">
    <citation type="submission" date="2020-12" db="UniProtKB">
        <authorList>
            <consortium name="EnsemblPlants"/>
        </authorList>
    </citation>
    <scope>IDENTIFICATION</scope>
</reference>
<keyword evidence="4" id="KW-0540">Nuclease</keyword>
<evidence type="ECO:0000256" key="6">
    <source>
        <dbReference type="ARBA" id="ARBA00022759"/>
    </source>
</evidence>
<dbReference type="CDD" id="cd21159">
    <property type="entry name" value="XendoU"/>
    <property type="match status" value="1"/>
</dbReference>
<dbReference type="InterPro" id="IPR037227">
    <property type="entry name" value="EndoU-like"/>
</dbReference>
<keyword evidence="15" id="KW-1185">Reference proteome</keyword>
<reference evidence="13 15" key="1">
    <citation type="journal article" date="2008" name="Science">
        <title>The Physcomitrella genome reveals evolutionary insights into the conquest of land by plants.</title>
        <authorList>
            <person name="Rensing S."/>
            <person name="Lang D."/>
            <person name="Zimmer A."/>
            <person name="Terry A."/>
            <person name="Salamov A."/>
            <person name="Shapiro H."/>
            <person name="Nishiyama T."/>
            <person name="Perroud P.-F."/>
            <person name="Lindquist E."/>
            <person name="Kamisugi Y."/>
            <person name="Tanahashi T."/>
            <person name="Sakakibara K."/>
            <person name="Fujita T."/>
            <person name="Oishi K."/>
            <person name="Shin-I T."/>
            <person name="Kuroki Y."/>
            <person name="Toyoda A."/>
            <person name="Suzuki Y."/>
            <person name="Hashimoto A."/>
            <person name="Yamaguchi K."/>
            <person name="Sugano A."/>
            <person name="Kohara Y."/>
            <person name="Fujiyama A."/>
            <person name="Anterola A."/>
            <person name="Aoki S."/>
            <person name="Ashton N."/>
            <person name="Barbazuk W.B."/>
            <person name="Barker E."/>
            <person name="Bennetzen J."/>
            <person name="Bezanilla M."/>
            <person name="Blankenship R."/>
            <person name="Cho S.H."/>
            <person name="Dutcher S."/>
            <person name="Estelle M."/>
            <person name="Fawcett J.A."/>
            <person name="Gundlach H."/>
            <person name="Hanada K."/>
            <person name="Heyl A."/>
            <person name="Hicks K.A."/>
            <person name="Hugh J."/>
            <person name="Lohr M."/>
            <person name="Mayer K."/>
            <person name="Melkozernov A."/>
            <person name="Murata T."/>
            <person name="Nelson D."/>
            <person name="Pils B."/>
            <person name="Prigge M."/>
            <person name="Reiss B."/>
            <person name="Renner T."/>
            <person name="Rombauts S."/>
            <person name="Rushton P."/>
            <person name="Sanderfoot A."/>
            <person name="Schween G."/>
            <person name="Shiu S.-H."/>
            <person name="Stueber K."/>
            <person name="Theodoulou F.L."/>
            <person name="Tu H."/>
            <person name="Van de Peer Y."/>
            <person name="Verrier P.J."/>
            <person name="Waters E."/>
            <person name="Wood A."/>
            <person name="Yang L."/>
            <person name="Cove D."/>
            <person name="Cuming A."/>
            <person name="Hasebe M."/>
            <person name="Lucas S."/>
            <person name="Mishler D.B."/>
            <person name="Reski R."/>
            <person name="Grigoriev I."/>
            <person name="Quatrano R.S."/>
            <person name="Boore J.L."/>
        </authorList>
    </citation>
    <scope>NUCLEOTIDE SEQUENCE [LARGE SCALE GENOMIC DNA]</scope>
    <source>
        <strain evidence="14 15">cv. Gransden 2004</strain>
    </source>
</reference>
<feature type="compositionally biased region" description="Basic and acidic residues" evidence="11">
    <location>
        <begin position="24"/>
        <end position="42"/>
    </location>
</feature>
<dbReference type="Gramene" id="Pp3c14_16100V3.1">
    <property type="protein sequence ID" value="Pp3c14_16100V3.1"/>
    <property type="gene ID" value="Pp3c14_16100"/>
</dbReference>
<evidence type="ECO:0000256" key="4">
    <source>
        <dbReference type="ARBA" id="ARBA00022722"/>
    </source>
</evidence>
<dbReference type="InterPro" id="IPR018998">
    <property type="entry name" value="EndoU_C"/>
</dbReference>
<feature type="compositionally biased region" description="Basic and acidic residues" evidence="11">
    <location>
        <begin position="59"/>
        <end position="71"/>
    </location>
</feature>
<evidence type="ECO:0000256" key="5">
    <source>
        <dbReference type="ARBA" id="ARBA00022723"/>
    </source>
</evidence>
<evidence type="ECO:0000256" key="7">
    <source>
        <dbReference type="ARBA" id="ARBA00022801"/>
    </source>
</evidence>
<name>A0A2K1JI12_PHYPA</name>
<comment type="cofactor">
    <cofactor evidence="1">
        <name>Mn(2+)</name>
        <dbReference type="ChEBI" id="CHEBI:29035"/>
    </cofactor>
</comment>
<dbReference type="EnsemblPlants" id="Pp3c14_16101V3.1">
    <property type="protein sequence ID" value="Pp3c14_16101V3.1"/>
    <property type="gene ID" value="Pp3c14_16101"/>
</dbReference>
<dbReference type="OMA" id="DIFNELW"/>
<dbReference type="EMBL" id="ABEU02000014">
    <property type="protein sequence ID" value="PNR41193.1"/>
    <property type="molecule type" value="Genomic_DNA"/>
</dbReference>
<dbReference type="STRING" id="3218.A0A2K1JI12"/>
<evidence type="ECO:0000256" key="1">
    <source>
        <dbReference type="ARBA" id="ARBA00001936"/>
    </source>
</evidence>
<evidence type="ECO:0000256" key="3">
    <source>
        <dbReference type="ARBA" id="ARBA00011245"/>
    </source>
</evidence>
<dbReference type="SUPFAM" id="SSF142877">
    <property type="entry name" value="EndoU-like"/>
    <property type="match status" value="1"/>
</dbReference>
<keyword evidence="7" id="KW-0378">Hydrolase</keyword>
<dbReference type="PROSITE" id="PS51959">
    <property type="entry name" value="ENDOU"/>
    <property type="match status" value="1"/>
</dbReference>
<proteinExistence type="inferred from homology"/>